<dbReference type="Proteomes" id="UP001208853">
    <property type="component" value="Unassembled WGS sequence"/>
</dbReference>
<reference evidence="2" key="1">
    <citation type="submission" date="2022-10" db="EMBL/GenBank/DDBJ databases">
        <title>Comparative genomic study of S. anginosus.</title>
        <authorList>
            <person name="Prasad A."/>
            <person name="Ene A."/>
            <person name="Jablonska S."/>
            <person name="Du J."/>
            <person name="Wolfe A.J."/>
            <person name="Putonti C."/>
        </authorList>
    </citation>
    <scope>NUCLEOTIDE SEQUENCE</scope>
    <source>
        <strain evidence="2">UMB6888</strain>
    </source>
</reference>
<proteinExistence type="predicted"/>
<keyword evidence="1" id="KW-0812">Transmembrane</keyword>
<evidence type="ECO:0000256" key="1">
    <source>
        <dbReference type="SAM" id="Phobius"/>
    </source>
</evidence>
<comment type="caution">
    <text evidence="2">The sequence shown here is derived from an EMBL/GenBank/DDBJ whole genome shotgun (WGS) entry which is preliminary data.</text>
</comment>
<evidence type="ECO:0000313" key="3">
    <source>
        <dbReference type="Proteomes" id="UP001208853"/>
    </source>
</evidence>
<feature type="transmembrane region" description="Helical" evidence="1">
    <location>
        <begin position="47"/>
        <end position="68"/>
    </location>
</feature>
<gene>
    <name evidence="2" type="ORF">OJ930_08295</name>
</gene>
<organism evidence="2 3">
    <name type="scientific">Streptococcus anginosus</name>
    <dbReference type="NCBI Taxonomy" id="1328"/>
    <lineage>
        <taxon>Bacteria</taxon>
        <taxon>Bacillati</taxon>
        <taxon>Bacillota</taxon>
        <taxon>Bacilli</taxon>
        <taxon>Lactobacillales</taxon>
        <taxon>Streptococcaceae</taxon>
        <taxon>Streptococcus</taxon>
        <taxon>Streptococcus anginosus group</taxon>
    </lineage>
</organism>
<name>A0AAW5TNY5_STRAP</name>
<evidence type="ECO:0000313" key="2">
    <source>
        <dbReference type="EMBL" id="MCW1073002.1"/>
    </source>
</evidence>
<protein>
    <submittedName>
        <fullName evidence="2">Uncharacterized protein</fullName>
    </submittedName>
</protein>
<keyword evidence="1" id="KW-1133">Transmembrane helix</keyword>
<dbReference type="AlphaFoldDB" id="A0AAW5TNY5"/>
<keyword evidence="1" id="KW-0472">Membrane</keyword>
<sequence>MGNHTHDECLKRYGLYQQKILLASQVMVRTHSLRIQIGNVLRVLKKFVLSVLVIALTSISLSRVVTFVFRRSILCEMWRVLSIFVLYPALFFLLPYIFPTDSTDSPIGSYLLIRKTESQTIYYSTLSLKIFYKGEKMLYRQQLYLLVNSWVSKKSVHFLQYRSVETGVSYYFVWQPHTNLLWLNGASPQEFIRDGTKDYIKSLANK</sequence>
<dbReference type="EMBL" id="JAPAIK010000073">
    <property type="protein sequence ID" value="MCW1073002.1"/>
    <property type="molecule type" value="Genomic_DNA"/>
</dbReference>
<dbReference type="RefSeq" id="WP_024051469.1">
    <property type="nucleotide sequence ID" value="NZ_CP118029.1"/>
</dbReference>
<accession>A0AAW5TNY5</accession>
<feature type="transmembrane region" description="Helical" evidence="1">
    <location>
        <begin position="80"/>
        <end position="98"/>
    </location>
</feature>